<dbReference type="InterPro" id="IPR050655">
    <property type="entry name" value="Plant_B3_domain"/>
</dbReference>
<name>A0A7J6WCN8_THATH</name>
<evidence type="ECO:0000256" key="1">
    <source>
        <dbReference type="ARBA" id="ARBA00004123"/>
    </source>
</evidence>
<evidence type="ECO:0000256" key="4">
    <source>
        <dbReference type="ARBA" id="ARBA00023163"/>
    </source>
</evidence>
<reference evidence="7 8" key="1">
    <citation type="submission" date="2020-06" db="EMBL/GenBank/DDBJ databases">
        <title>Transcriptomic and genomic resources for Thalictrum thalictroides and T. hernandezii: Facilitating candidate gene discovery in an emerging model plant lineage.</title>
        <authorList>
            <person name="Arias T."/>
            <person name="Riano-Pachon D.M."/>
            <person name="Di Stilio V.S."/>
        </authorList>
    </citation>
    <scope>NUCLEOTIDE SEQUENCE [LARGE SCALE GENOMIC DNA]</scope>
    <source>
        <strain evidence="8">cv. WT478/WT964</strain>
        <tissue evidence="7">Leaves</tissue>
    </source>
</reference>
<sequence>MDSMLHQSSNQNFFKVMMGDFRKKLRLPKALNLSSKVNVPTVFTLVSPTGGRSWMVAVKRVGDNFFLSNGWKAFAEDYDLEMGEFVLFRDEGRNVFNVKVFGKNACEKEVRITNRKEVPLTNRNTEEVANHVTFKYPFFTATVPKNDLNWYSTLIIPNSFAKKNLKDNHLGVTRAVTLRVKTGGTWNLRYSVGVHSRLVGGWKDFVEGNNLKGGDFLVFELVDKNHIQMNVSIIRS</sequence>
<evidence type="ECO:0000256" key="5">
    <source>
        <dbReference type="ARBA" id="ARBA00023242"/>
    </source>
</evidence>
<dbReference type="GO" id="GO:0005634">
    <property type="term" value="C:nucleus"/>
    <property type="evidence" value="ECO:0007669"/>
    <property type="project" value="UniProtKB-SubCell"/>
</dbReference>
<feature type="domain" description="TF-B3" evidence="6">
    <location>
        <begin position="10"/>
        <end position="104"/>
    </location>
</feature>
<dbReference type="CDD" id="cd10017">
    <property type="entry name" value="B3_DNA"/>
    <property type="match status" value="2"/>
</dbReference>
<dbReference type="PROSITE" id="PS50863">
    <property type="entry name" value="B3"/>
    <property type="match status" value="2"/>
</dbReference>
<dbReference type="OrthoDB" id="1666376at2759"/>
<dbReference type="EMBL" id="JABWDY010017771">
    <property type="protein sequence ID" value="KAF5195139.1"/>
    <property type="molecule type" value="Genomic_DNA"/>
</dbReference>
<keyword evidence="2" id="KW-0805">Transcription regulation</keyword>
<evidence type="ECO:0000313" key="8">
    <source>
        <dbReference type="Proteomes" id="UP000554482"/>
    </source>
</evidence>
<dbReference type="Proteomes" id="UP000554482">
    <property type="component" value="Unassembled WGS sequence"/>
</dbReference>
<dbReference type="GO" id="GO:0003677">
    <property type="term" value="F:DNA binding"/>
    <property type="evidence" value="ECO:0007669"/>
    <property type="project" value="UniProtKB-KW"/>
</dbReference>
<organism evidence="7 8">
    <name type="scientific">Thalictrum thalictroides</name>
    <name type="common">Rue-anemone</name>
    <name type="synonym">Anemone thalictroides</name>
    <dbReference type="NCBI Taxonomy" id="46969"/>
    <lineage>
        <taxon>Eukaryota</taxon>
        <taxon>Viridiplantae</taxon>
        <taxon>Streptophyta</taxon>
        <taxon>Embryophyta</taxon>
        <taxon>Tracheophyta</taxon>
        <taxon>Spermatophyta</taxon>
        <taxon>Magnoliopsida</taxon>
        <taxon>Ranunculales</taxon>
        <taxon>Ranunculaceae</taxon>
        <taxon>Thalictroideae</taxon>
        <taxon>Thalictrum</taxon>
    </lineage>
</organism>
<dbReference type="InterPro" id="IPR003340">
    <property type="entry name" value="B3_DNA-bd"/>
</dbReference>
<evidence type="ECO:0000313" key="7">
    <source>
        <dbReference type="EMBL" id="KAF5195139.1"/>
    </source>
</evidence>
<protein>
    <submittedName>
        <fullName evidence="7">B3 domain-containing protein rem14</fullName>
    </submittedName>
</protein>
<proteinExistence type="predicted"/>
<comment type="subcellular location">
    <subcellularLocation>
        <location evidence="1">Nucleus</location>
    </subcellularLocation>
</comment>
<keyword evidence="5" id="KW-0539">Nucleus</keyword>
<dbReference type="AlphaFoldDB" id="A0A7J6WCN8"/>
<dbReference type="PANTHER" id="PTHR31920:SF135">
    <property type="entry name" value="B3 DOMAIN-CONTAINING PROTEIN OS03G0621600-RELATED"/>
    <property type="match status" value="1"/>
</dbReference>
<keyword evidence="3" id="KW-0238">DNA-binding</keyword>
<evidence type="ECO:0000259" key="6">
    <source>
        <dbReference type="PROSITE" id="PS50863"/>
    </source>
</evidence>
<dbReference type="PANTHER" id="PTHR31920">
    <property type="entry name" value="B3 DOMAIN-CONTAINING"/>
    <property type="match status" value="1"/>
</dbReference>
<feature type="domain" description="TF-B3" evidence="6">
    <location>
        <begin position="139"/>
        <end position="236"/>
    </location>
</feature>
<evidence type="ECO:0000256" key="3">
    <source>
        <dbReference type="ARBA" id="ARBA00023125"/>
    </source>
</evidence>
<dbReference type="Pfam" id="PF02362">
    <property type="entry name" value="B3"/>
    <property type="match status" value="2"/>
</dbReference>
<dbReference type="InterPro" id="IPR015300">
    <property type="entry name" value="DNA-bd_pseudobarrel_sf"/>
</dbReference>
<keyword evidence="8" id="KW-1185">Reference proteome</keyword>
<keyword evidence="4" id="KW-0804">Transcription</keyword>
<evidence type="ECO:0000256" key="2">
    <source>
        <dbReference type="ARBA" id="ARBA00023015"/>
    </source>
</evidence>
<comment type="caution">
    <text evidence="7">The sequence shown here is derived from an EMBL/GenBank/DDBJ whole genome shotgun (WGS) entry which is preliminary data.</text>
</comment>
<dbReference type="SMART" id="SM01019">
    <property type="entry name" value="B3"/>
    <property type="match status" value="2"/>
</dbReference>
<accession>A0A7J6WCN8</accession>
<dbReference type="SUPFAM" id="SSF101936">
    <property type="entry name" value="DNA-binding pseudobarrel domain"/>
    <property type="match status" value="2"/>
</dbReference>
<dbReference type="Gene3D" id="2.40.330.10">
    <property type="entry name" value="DNA-binding pseudobarrel domain"/>
    <property type="match status" value="2"/>
</dbReference>
<gene>
    <name evidence="7" type="ORF">FRX31_015273</name>
</gene>